<dbReference type="EMBL" id="HE573025">
    <property type="protein sequence ID" value="CCC50739.1"/>
    <property type="molecule type" value="Genomic_DNA"/>
</dbReference>
<name>G0U383_TRYVY</name>
<feature type="compositionally biased region" description="Polar residues" evidence="1">
    <location>
        <begin position="363"/>
        <end position="374"/>
    </location>
</feature>
<dbReference type="AlphaFoldDB" id="G0U383"/>
<feature type="region of interest" description="Disordered" evidence="1">
    <location>
        <begin position="120"/>
        <end position="165"/>
    </location>
</feature>
<gene>
    <name evidence="2" type="ORF">TVY486_0905600</name>
</gene>
<accession>G0U383</accession>
<proteinExistence type="predicted"/>
<feature type="compositionally biased region" description="Low complexity" evidence="1">
    <location>
        <begin position="127"/>
        <end position="136"/>
    </location>
</feature>
<reference evidence="2" key="1">
    <citation type="journal article" date="2012" name="Proc. Natl. Acad. Sci. U.S.A.">
        <title>Antigenic diversity is generated by distinct evolutionary mechanisms in African trypanosome species.</title>
        <authorList>
            <person name="Jackson A.P."/>
            <person name="Berry A."/>
            <person name="Aslett M."/>
            <person name="Allison H.C."/>
            <person name="Burton P."/>
            <person name="Vavrova-Anderson J."/>
            <person name="Brown R."/>
            <person name="Browne H."/>
            <person name="Corton N."/>
            <person name="Hauser H."/>
            <person name="Gamble J."/>
            <person name="Gilderthorp R."/>
            <person name="Marcello L."/>
            <person name="McQuillan J."/>
            <person name="Otto T.D."/>
            <person name="Quail M.A."/>
            <person name="Sanders M.J."/>
            <person name="van Tonder A."/>
            <person name="Ginger M.L."/>
            <person name="Field M.C."/>
            <person name="Barry J.D."/>
            <person name="Hertz-Fowler C."/>
            <person name="Berriman M."/>
        </authorList>
    </citation>
    <scope>NUCLEOTIDE SEQUENCE</scope>
    <source>
        <strain evidence="2">Y486</strain>
    </source>
</reference>
<evidence type="ECO:0000256" key="1">
    <source>
        <dbReference type="SAM" id="MobiDB-lite"/>
    </source>
</evidence>
<protein>
    <submittedName>
        <fullName evidence="2">Uncharacterized protein</fullName>
    </submittedName>
</protein>
<evidence type="ECO:0000313" key="2">
    <source>
        <dbReference type="EMBL" id="CCC50739.1"/>
    </source>
</evidence>
<organism evidence="2">
    <name type="scientific">Trypanosoma vivax (strain Y486)</name>
    <dbReference type="NCBI Taxonomy" id="1055687"/>
    <lineage>
        <taxon>Eukaryota</taxon>
        <taxon>Discoba</taxon>
        <taxon>Euglenozoa</taxon>
        <taxon>Kinetoplastea</taxon>
        <taxon>Metakinetoplastina</taxon>
        <taxon>Trypanosomatida</taxon>
        <taxon>Trypanosomatidae</taxon>
        <taxon>Trypanosoma</taxon>
        <taxon>Duttonella</taxon>
    </lineage>
</organism>
<feature type="region of interest" description="Disordered" evidence="1">
    <location>
        <begin position="352"/>
        <end position="374"/>
    </location>
</feature>
<feature type="compositionally biased region" description="Low complexity" evidence="1">
    <location>
        <begin position="352"/>
        <end position="362"/>
    </location>
</feature>
<sequence length="418" mass="44895">MFPSSCSCRLYDEVRRLSVPNSPLTWVCPCPLVSDRTIPAPAQDTFAMCTAEGVIMGRVEMSCCVVPVGGELDPSLTTDPAPNGGLIVTSPVQFNGPAGVIAVNGKRYVIRVLIDGYPGRSRKKKSSGVTVSSSGTAAIVNSKSEGPTEGAHGGHESHAGKGGTTDDTEKDCLLYSMQHNVVFQLQSICEVLRATLKRDFKALDSRSINKSQKDNAESLERSVKGIRKYSNVMLQLTVQLIESAGGTYKGSADCGGTGAISAEGFPLPRKGSLAQFLVNNVLSQLESLGACLYHVTKVHRQQLEVPMSVLEHQHVKCLRKLDCSIQDANKQVNILVQSSLCEDVHRKESSISSVSSQGSSLSMMTDQRSNSSNSRILSVYGGLPSTKRGSGHQSKSLREVTVPGVQSRIRVMMIVFFS</sequence>